<dbReference type="Gene3D" id="2.30.30.20">
    <property type="entry name" value="Aspartate carbamoyltransferase regulatory subunit, C-terminal domain"/>
    <property type="match status" value="1"/>
</dbReference>
<evidence type="ECO:0000313" key="6">
    <source>
        <dbReference type="EMBL" id="QAT61279.1"/>
    </source>
</evidence>
<dbReference type="EMBL" id="CP035282">
    <property type="protein sequence ID" value="QAT61279.1"/>
    <property type="molecule type" value="Genomic_DNA"/>
</dbReference>
<evidence type="ECO:0000259" key="4">
    <source>
        <dbReference type="Pfam" id="PF01948"/>
    </source>
</evidence>
<feature type="domain" description="Aspartate carbamoyltransferase regulatory subunit C-terminal" evidence="5">
    <location>
        <begin position="95"/>
        <end position="141"/>
    </location>
</feature>
<dbReference type="InterPro" id="IPR002801">
    <property type="entry name" value="Asp_carbamoylTrfase_reg"/>
</dbReference>
<dbReference type="GO" id="GO:0006221">
    <property type="term" value="P:pyrimidine nucleotide biosynthetic process"/>
    <property type="evidence" value="ECO:0007669"/>
    <property type="project" value="UniProtKB-KW"/>
</dbReference>
<dbReference type="PANTHER" id="PTHR35805:SF1">
    <property type="entry name" value="ASPARTATE CARBAMOYLTRANSFERASE REGULATORY CHAIN"/>
    <property type="match status" value="1"/>
</dbReference>
<keyword evidence="2" id="KW-0862">Zinc</keyword>
<feature type="domain" description="Aspartate carbamoyltransferase regulatory subunit N-terminal" evidence="4">
    <location>
        <begin position="3"/>
        <end position="90"/>
    </location>
</feature>
<dbReference type="GO" id="GO:0046872">
    <property type="term" value="F:metal ion binding"/>
    <property type="evidence" value="ECO:0007669"/>
    <property type="project" value="UniProtKB-KW"/>
</dbReference>
<proteinExistence type="predicted"/>
<dbReference type="SUPFAM" id="SSF54893">
    <property type="entry name" value="Aspartate carbamoyltransferase, Regulatory-chain, N-terminal domain"/>
    <property type="match status" value="1"/>
</dbReference>
<gene>
    <name evidence="6" type="ORF">EQM13_06580</name>
</gene>
<dbReference type="Gene3D" id="3.30.70.140">
    <property type="entry name" value="Aspartate carbamoyltransferase regulatory subunit, N-terminal domain"/>
    <property type="match status" value="1"/>
</dbReference>
<evidence type="ECO:0000256" key="3">
    <source>
        <dbReference type="ARBA" id="ARBA00022975"/>
    </source>
</evidence>
<dbReference type="GO" id="GO:0006207">
    <property type="term" value="P:'de novo' pyrimidine nucleobase biosynthetic process"/>
    <property type="evidence" value="ECO:0007669"/>
    <property type="project" value="InterPro"/>
</dbReference>
<keyword evidence="7" id="KW-1185">Reference proteome</keyword>
<keyword evidence="1" id="KW-0479">Metal-binding</keyword>
<sequence>MLYIDSITKGIVIDHIKVGCGFKIFNYLGLDKIHSTVALIMNAPSKKYGRKDIIKIENDIDIDLNLLGFIDPNITINIIENEKIKEKTRLSLPSKIENVIKCKNPRCVTSTERDIKHVFVLVDKEKGIYKCQYCDQIYTGDI</sequence>
<dbReference type="AlphaFoldDB" id="A0A410QBE0"/>
<organism evidence="6 7">
    <name type="scientific">Acidilutibacter cellobiosedens</name>
    <dbReference type="NCBI Taxonomy" id="2507161"/>
    <lineage>
        <taxon>Bacteria</taxon>
        <taxon>Bacillati</taxon>
        <taxon>Bacillota</taxon>
        <taxon>Tissierellia</taxon>
        <taxon>Tissierellales</taxon>
        <taxon>Acidilutibacteraceae</taxon>
        <taxon>Acidilutibacter</taxon>
    </lineage>
</organism>
<dbReference type="KEGG" id="spoa:EQM13_06580"/>
<accession>A0A410QBE0</accession>
<evidence type="ECO:0000259" key="5">
    <source>
        <dbReference type="Pfam" id="PF02748"/>
    </source>
</evidence>
<keyword evidence="6" id="KW-0808">Transferase</keyword>
<dbReference type="Pfam" id="PF01948">
    <property type="entry name" value="PyrI"/>
    <property type="match status" value="1"/>
</dbReference>
<dbReference type="NCBIfam" id="NF002063">
    <property type="entry name" value="PRK00893.1-3"/>
    <property type="match status" value="1"/>
</dbReference>
<keyword evidence="3" id="KW-0665">Pyrimidine biosynthesis</keyword>
<dbReference type="Pfam" id="PF02748">
    <property type="entry name" value="PyrI_C"/>
    <property type="match status" value="1"/>
</dbReference>
<dbReference type="RefSeq" id="WP_071141394.1">
    <property type="nucleotide sequence ID" value="NZ_CP035282.1"/>
</dbReference>
<dbReference type="PANTHER" id="PTHR35805">
    <property type="entry name" value="ASPARTATE CARBAMOYLTRANSFERASE REGULATORY CHAIN"/>
    <property type="match status" value="1"/>
</dbReference>
<evidence type="ECO:0000313" key="7">
    <source>
        <dbReference type="Proteomes" id="UP000287969"/>
    </source>
</evidence>
<dbReference type="SUPFAM" id="SSF57825">
    <property type="entry name" value="Aspartate carbamoyltransferase, Regulatory-chain, C-terminal domain"/>
    <property type="match status" value="1"/>
</dbReference>
<name>A0A410QBE0_9FIRM</name>
<dbReference type="InterPro" id="IPR020545">
    <property type="entry name" value="Asp_carbamoyltransf_reg_N"/>
</dbReference>
<dbReference type="GO" id="GO:0009347">
    <property type="term" value="C:aspartate carbamoyltransferase complex"/>
    <property type="evidence" value="ECO:0007669"/>
    <property type="project" value="InterPro"/>
</dbReference>
<dbReference type="Proteomes" id="UP000287969">
    <property type="component" value="Chromosome"/>
</dbReference>
<dbReference type="OrthoDB" id="5599321at2"/>
<dbReference type="InterPro" id="IPR020542">
    <property type="entry name" value="Asp_carbamoyltrfase_reg_C"/>
</dbReference>
<evidence type="ECO:0000256" key="1">
    <source>
        <dbReference type="ARBA" id="ARBA00022723"/>
    </source>
</evidence>
<reference evidence="7" key="1">
    <citation type="submission" date="2019-01" db="EMBL/GenBank/DDBJ databases">
        <title>Draft genomes of a novel of Sporanaerobacter strains.</title>
        <authorList>
            <person name="Ma S."/>
        </authorList>
    </citation>
    <scope>NUCLEOTIDE SEQUENCE [LARGE SCALE GENOMIC DNA]</scope>
    <source>
        <strain evidence="7">NJN-17</strain>
    </source>
</reference>
<dbReference type="InterPro" id="IPR036793">
    <property type="entry name" value="Asp_carbatrfase_reg_N_sf"/>
</dbReference>
<dbReference type="InterPro" id="IPR036792">
    <property type="entry name" value="Asp_carbatrfase_reg_C_sf"/>
</dbReference>
<evidence type="ECO:0000256" key="2">
    <source>
        <dbReference type="ARBA" id="ARBA00022833"/>
    </source>
</evidence>
<dbReference type="GO" id="GO:0016740">
    <property type="term" value="F:transferase activity"/>
    <property type="evidence" value="ECO:0007669"/>
    <property type="project" value="UniProtKB-KW"/>
</dbReference>
<protein>
    <submittedName>
        <fullName evidence="6">Aspartate carbamoyltransferase regulatory subunit</fullName>
    </submittedName>
</protein>